<name>A0A166BB70_9AGAM</name>
<feature type="region of interest" description="Disordered" evidence="1">
    <location>
        <begin position="373"/>
        <end position="423"/>
    </location>
</feature>
<protein>
    <submittedName>
        <fullName evidence="2">Uncharacterized protein</fullName>
    </submittedName>
</protein>
<feature type="region of interest" description="Disordered" evidence="1">
    <location>
        <begin position="494"/>
        <end position="568"/>
    </location>
</feature>
<feature type="compositionally biased region" description="Low complexity" evidence="1">
    <location>
        <begin position="373"/>
        <end position="383"/>
    </location>
</feature>
<feature type="compositionally biased region" description="Pro residues" evidence="1">
    <location>
        <begin position="549"/>
        <end position="558"/>
    </location>
</feature>
<dbReference type="Proteomes" id="UP000076532">
    <property type="component" value="Unassembled WGS sequence"/>
</dbReference>
<evidence type="ECO:0000256" key="1">
    <source>
        <dbReference type="SAM" id="MobiDB-lite"/>
    </source>
</evidence>
<evidence type="ECO:0000313" key="2">
    <source>
        <dbReference type="EMBL" id="KZP12464.1"/>
    </source>
</evidence>
<keyword evidence="3" id="KW-1185">Reference proteome</keyword>
<sequence length="804" mass="87814">MIQSRRDSCASSSGYAGATSVTNPLRIPELVILRTAWTMHCEAKLVQWYRNNFGRDDKPGSDDKLQKTVASASPLAEVLGGKTTGAPRRKGPFAHYKKTHFNSRVKRAYDEHVLDLQAQWDSTTPDDRKANGLSNPTGIGIRTSFTSACWKAETDTFKKSVGEEAEVLHLQSVACWEVGLKAAKTPGQYHEQLHHISQHIQPIADAIAAQMDSQVFIFMVGPIPARNGEIEPRSITAGRPGCVGSVDWCKFDPMAVAAAEQSMVAFSRTVFSNAECRMRALPPGYSNQAEVGDDHSGGESEPEDGGQPDRRGHKAAASWMDTMRAMDYLHKPSADPPSAPVTAPPLVAPLEPDIAVVPPVATVVSSHVAFTAPAPAASSRTASPPTPTEDPPVSPTRRNRAEQGEESPVQSGMTWPFHFPGASPPRKYGDAGMSLELEELVEDADDFDWDDGLLHKSLQDVMRDNPIPNLDKLYGPSANLTALRAQPQPRTIPATFQQPVHPRPHPLRSATPVAPLGNTASAPQPSATHVAPLPPSPPPPHPLQSAIPVTPPQNPSPAPQQSASLFAPPDLTLHTPRMSLGYNWLISDTELWGRDWTDSINLFMELHQLSGFPETHRDVSFPPHINIRPQEIGKWTTSHRKWADMLISDVPAYAVTWWAWWNVLQPSERVSPDGMTSLPPMYDMDWECLRKAGNNGLLLVVVALRWWGKALNASADWRKAAADFCQTLFCMLDGFRVQVAGEAEGQMQKALGRKKKKSVANTDSVPVAAGMSTRASMLVAANDGKRKRKSSKPNTVPVKNPRRI</sequence>
<gene>
    <name evidence="2" type="ORF">FIBSPDRAFT_898217</name>
</gene>
<dbReference type="EMBL" id="KV417647">
    <property type="protein sequence ID" value="KZP12464.1"/>
    <property type="molecule type" value="Genomic_DNA"/>
</dbReference>
<reference evidence="2 3" key="1">
    <citation type="journal article" date="2016" name="Mol. Biol. Evol.">
        <title>Comparative Genomics of Early-Diverging Mushroom-Forming Fungi Provides Insights into the Origins of Lignocellulose Decay Capabilities.</title>
        <authorList>
            <person name="Nagy L.G."/>
            <person name="Riley R."/>
            <person name="Tritt A."/>
            <person name="Adam C."/>
            <person name="Daum C."/>
            <person name="Floudas D."/>
            <person name="Sun H."/>
            <person name="Yadav J.S."/>
            <person name="Pangilinan J."/>
            <person name="Larsson K.H."/>
            <person name="Matsuura K."/>
            <person name="Barry K."/>
            <person name="Labutti K."/>
            <person name="Kuo R."/>
            <person name="Ohm R.A."/>
            <person name="Bhattacharya S.S."/>
            <person name="Shirouzu T."/>
            <person name="Yoshinaga Y."/>
            <person name="Martin F.M."/>
            <person name="Grigoriev I.V."/>
            <person name="Hibbett D.S."/>
        </authorList>
    </citation>
    <scope>NUCLEOTIDE SEQUENCE [LARGE SCALE GENOMIC DNA]</scope>
    <source>
        <strain evidence="2 3">CBS 109695</strain>
    </source>
</reference>
<evidence type="ECO:0000313" key="3">
    <source>
        <dbReference type="Proteomes" id="UP000076532"/>
    </source>
</evidence>
<accession>A0A166BB70</accession>
<feature type="compositionally biased region" description="Pro residues" evidence="1">
    <location>
        <begin position="384"/>
        <end position="394"/>
    </location>
</feature>
<organism evidence="2 3">
    <name type="scientific">Athelia psychrophila</name>
    <dbReference type="NCBI Taxonomy" id="1759441"/>
    <lineage>
        <taxon>Eukaryota</taxon>
        <taxon>Fungi</taxon>
        <taxon>Dikarya</taxon>
        <taxon>Basidiomycota</taxon>
        <taxon>Agaricomycotina</taxon>
        <taxon>Agaricomycetes</taxon>
        <taxon>Agaricomycetidae</taxon>
        <taxon>Atheliales</taxon>
        <taxon>Atheliaceae</taxon>
        <taxon>Athelia</taxon>
    </lineage>
</organism>
<feature type="region of interest" description="Disordered" evidence="1">
    <location>
        <begin position="283"/>
        <end position="316"/>
    </location>
</feature>
<feature type="compositionally biased region" description="Polar residues" evidence="1">
    <location>
        <begin position="518"/>
        <end position="527"/>
    </location>
</feature>
<proteinExistence type="predicted"/>
<dbReference type="AlphaFoldDB" id="A0A166BB70"/>
<feature type="compositionally biased region" description="Pro residues" evidence="1">
    <location>
        <begin position="532"/>
        <end position="542"/>
    </location>
</feature>
<feature type="region of interest" description="Disordered" evidence="1">
    <location>
        <begin position="780"/>
        <end position="804"/>
    </location>
</feature>
<feature type="compositionally biased region" description="Low complexity" evidence="1">
    <location>
        <begin position="559"/>
        <end position="568"/>
    </location>
</feature>